<dbReference type="OrthoDB" id="1913594at2"/>
<dbReference type="AlphaFoldDB" id="A0A1S9IHZ8"/>
<protein>
    <submittedName>
        <fullName evidence="1">Uncharacterized protein</fullName>
    </submittedName>
</protein>
<evidence type="ECO:0000313" key="1">
    <source>
        <dbReference type="EMBL" id="OOO69912.1"/>
    </source>
</evidence>
<dbReference type="RefSeq" id="WP_078054362.1">
    <property type="nucleotide sequence ID" value="NZ_MRAE01000001.1"/>
</dbReference>
<proteinExistence type="predicted"/>
<dbReference type="Proteomes" id="UP000190256">
    <property type="component" value="Unassembled WGS sequence"/>
</dbReference>
<reference evidence="1 2" key="1">
    <citation type="submission" date="2016-12" db="EMBL/GenBank/DDBJ databases">
        <title>Clostridium tepidum sp. nov., a close relative of Clostridium sporogenes and Clostridium botulinum Group I.</title>
        <authorList>
            <person name="Dobritsa A.P."/>
            <person name="Kutumbaka K.K."/>
            <person name="Werner K."/>
            <person name="Wiedmann M."/>
            <person name="Asmus A."/>
            <person name="Samadpour M."/>
        </authorList>
    </citation>
    <scope>NUCLEOTIDE SEQUENCE [LARGE SCALE GENOMIC DNA]</scope>
    <source>
        <strain evidence="1 2">IEH 97212</strain>
    </source>
</reference>
<name>A0A1S9IHZ8_9CLOT</name>
<organism evidence="1 2">
    <name type="scientific">Clostridium tepidum</name>
    <dbReference type="NCBI Taxonomy" id="1962263"/>
    <lineage>
        <taxon>Bacteria</taxon>
        <taxon>Bacillati</taxon>
        <taxon>Bacillota</taxon>
        <taxon>Clostridia</taxon>
        <taxon>Eubacteriales</taxon>
        <taxon>Clostridiaceae</taxon>
        <taxon>Clostridium</taxon>
    </lineage>
</organism>
<gene>
    <name evidence="1" type="ORF">BS638_00560</name>
</gene>
<comment type="caution">
    <text evidence="1">The sequence shown here is derived from an EMBL/GenBank/DDBJ whole genome shotgun (WGS) entry which is preliminary data.</text>
</comment>
<sequence length="74" mass="8329">MKKRKKYIIGCPYCGKELCKSGFTSSFNDMEIKCSKCGANIEIEITNGMIIFHPDKKISMVAEGSVGYKEKEKI</sequence>
<dbReference type="EMBL" id="MRAE01000001">
    <property type="protein sequence ID" value="OOO69912.1"/>
    <property type="molecule type" value="Genomic_DNA"/>
</dbReference>
<evidence type="ECO:0000313" key="2">
    <source>
        <dbReference type="Proteomes" id="UP000190256"/>
    </source>
</evidence>
<accession>A0A1S9IHZ8</accession>